<comment type="similarity">
    <text evidence="1">Belongs to the cytochrome P450 family.</text>
</comment>
<dbReference type="SUPFAM" id="SSF48264">
    <property type="entry name" value="Cytochrome P450"/>
    <property type="match status" value="1"/>
</dbReference>
<dbReference type="OrthoDB" id="1055148at2759"/>
<dbReference type="PANTHER" id="PTHR46300">
    <property type="entry name" value="P450, PUTATIVE (EUROFUNG)-RELATED-RELATED"/>
    <property type="match status" value="1"/>
</dbReference>
<dbReference type="CDD" id="cd11065">
    <property type="entry name" value="CYP64-like"/>
    <property type="match status" value="1"/>
</dbReference>
<keyword evidence="7" id="KW-1133">Transmembrane helix</keyword>
<keyword evidence="5" id="KW-0503">Monooxygenase</keyword>
<proteinExistence type="inferred from homology"/>
<dbReference type="InterPro" id="IPR002401">
    <property type="entry name" value="Cyt_P450_E_grp-I"/>
</dbReference>
<protein>
    <recommendedName>
        <fullName evidence="10">Cytochrome P450</fullName>
    </recommendedName>
</protein>
<dbReference type="STRING" id="5539.A0A3E2H1P5"/>
<dbReference type="AlphaFoldDB" id="A0A3E2H1P5"/>
<gene>
    <name evidence="8" type="ORF">B7463_g9058</name>
</gene>
<keyword evidence="3" id="KW-0560">Oxidoreductase</keyword>
<feature type="binding site" description="axial binding residue" evidence="6">
    <location>
        <position position="449"/>
    </location>
    <ligand>
        <name>heme</name>
        <dbReference type="ChEBI" id="CHEBI:30413"/>
    </ligand>
    <ligandPart>
        <name>Fe</name>
        <dbReference type="ChEBI" id="CHEBI:18248"/>
    </ligandPart>
</feature>
<feature type="non-terminal residue" evidence="8">
    <location>
        <position position="532"/>
    </location>
</feature>
<keyword evidence="9" id="KW-1185">Reference proteome</keyword>
<dbReference type="GO" id="GO:0004497">
    <property type="term" value="F:monooxygenase activity"/>
    <property type="evidence" value="ECO:0007669"/>
    <property type="project" value="UniProtKB-KW"/>
</dbReference>
<evidence type="ECO:0000313" key="8">
    <source>
        <dbReference type="EMBL" id="RFU27294.1"/>
    </source>
</evidence>
<evidence type="ECO:0008006" key="10">
    <source>
        <dbReference type="Google" id="ProtNLM"/>
    </source>
</evidence>
<dbReference type="InterPro" id="IPR036396">
    <property type="entry name" value="Cyt_P450_sf"/>
</dbReference>
<keyword evidence="7" id="KW-0472">Membrane</keyword>
<evidence type="ECO:0000256" key="3">
    <source>
        <dbReference type="ARBA" id="ARBA00023002"/>
    </source>
</evidence>
<dbReference type="InterPro" id="IPR001128">
    <property type="entry name" value="Cyt_P450"/>
</dbReference>
<feature type="non-terminal residue" evidence="8">
    <location>
        <position position="1"/>
    </location>
</feature>
<comment type="cofactor">
    <cofactor evidence="6">
        <name>heme</name>
        <dbReference type="ChEBI" id="CHEBI:30413"/>
    </cofactor>
</comment>
<dbReference type="PRINTS" id="PR00463">
    <property type="entry name" value="EP450I"/>
</dbReference>
<evidence type="ECO:0000256" key="1">
    <source>
        <dbReference type="ARBA" id="ARBA00010617"/>
    </source>
</evidence>
<evidence type="ECO:0000256" key="5">
    <source>
        <dbReference type="ARBA" id="ARBA00023033"/>
    </source>
</evidence>
<evidence type="ECO:0000256" key="7">
    <source>
        <dbReference type="SAM" id="Phobius"/>
    </source>
</evidence>
<dbReference type="PANTHER" id="PTHR46300:SF2">
    <property type="entry name" value="CYTOCHROME P450 MONOOXYGENASE ALNH-RELATED"/>
    <property type="match status" value="1"/>
</dbReference>
<reference evidence="8 9" key="1">
    <citation type="submission" date="2018-05" db="EMBL/GenBank/DDBJ databases">
        <title>Draft genome sequence of Scytalidium lignicola DSM 105466, a ubiquitous saprotrophic fungus.</title>
        <authorList>
            <person name="Buettner E."/>
            <person name="Gebauer A.M."/>
            <person name="Hofrichter M."/>
            <person name="Liers C."/>
            <person name="Kellner H."/>
        </authorList>
    </citation>
    <scope>NUCLEOTIDE SEQUENCE [LARGE SCALE GENOMIC DNA]</scope>
    <source>
        <strain evidence="8 9">DSM 105466</strain>
    </source>
</reference>
<keyword evidence="7" id="KW-0812">Transmembrane</keyword>
<dbReference type="GO" id="GO:0020037">
    <property type="term" value="F:heme binding"/>
    <property type="evidence" value="ECO:0007669"/>
    <property type="project" value="InterPro"/>
</dbReference>
<dbReference type="EMBL" id="NCSJ02000213">
    <property type="protein sequence ID" value="RFU27294.1"/>
    <property type="molecule type" value="Genomic_DNA"/>
</dbReference>
<accession>A0A3E2H1P5</accession>
<sequence>MDSIQTPEFSLSAYVIVAALAFGVYRLLQVGKRDKRMPPGPPTLPILGNLHQIPTTGLFKQFRNWSKEYGSVYSLKFGPANVVVLCDKKAVHDLLDKKSKLYSDRQPNYVAQLLMKGDHIVTSIADTMWREKRKVIAHNFSPKMLDEKHFKVQEAEGSVLMANLVDMPEDFIRQVRRYTASTASSLIYGQRAPTYDDFWGHTVYEVMEEFSARMEPGANPPVDIFPILKYIPTFLAPWKRKAIEAGDIMDNAWGEARARIEKRRATGTRRDCIIDSLLDDYERNGFPFSQHGFNNLMGEMLEGAADTTASQICTLIMAFALHPEIQAKARVQIDKVCGTERSPLWSDFDEMPYVNAIVKEGMRWRPTSPTAFPHYLRQDDWYNGMLIPKDTMIFIGTWAIHHSENIYKGEDDFNPERYDGYVRLANDYAGSPDYETRDHYGYGAGRRICPGIHLAERSMWRIAAKLLWAFEFSQAIDLKTNETIPINTHAYTPGTAQFPLPFQVQIKPRSETHIQRIRKERQSALDFLAQFE</sequence>
<dbReference type="InterPro" id="IPR050364">
    <property type="entry name" value="Cytochrome_P450_fung"/>
</dbReference>
<dbReference type="OMA" id="FTDLFCA"/>
<keyword evidence="2 6" id="KW-0479">Metal-binding</keyword>
<dbReference type="Gene3D" id="1.10.630.10">
    <property type="entry name" value="Cytochrome P450"/>
    <property type="match status" value="1"/>
</dbReference>
<dbReference type="Pfam" id="PF00067">
    <property type="entry name" value="p450"/>
    <property type="match status" value="1"/>
</dbReference>
<evidence type="ECO:0000256" key="2">
    <source>
        <dbReference type="ARBA" id="ARBA00022723"/>
    </source>
</evidence>
<keyword evidence="6" id="KW-0349">Heme</keyword>
<evidence type="ECO:0000256" key="4">
    <source>
        <dbReference type="ARBA" id="ARBA00023004"/>
    </source>
</evidence>
<name>A0A3E2H1P5_SCYLI</name>
<evidence type="ECO:0000313" key="9">
    <source>
        <dbReference type="Proteomes" id="UP000258309"/>
    </source>
</evidence>
<organism evidence="8 9">
    <name type="scientific">Scytalidium lignicola</name>
    <name type="common">Hyphomycete</name>
    <dbReference type="NCBI Taxonomy" id="5539"/>
    <lineage>
        <taxon>Eukaryota</taxon>
        <taxon>Fungi</taxon>
        <taxon>Dikarya</taxon>
        <taxon>Ascomycota</taxon>
        <taxon>Pezizomycotina</taxon>
        <taxon>Leotiomycetes</taxon>
        <taxon>Leotiomycetes incertae sedis</taxon>
        <taxon>Scytalidium</taxon>
    </lineage>
</organism>
<feature type="transmembrane region" description="Helical" evidence="7">
    <location>
        <begin position="12"/>
        <end position="28"/>
    </location>
</feature>
<dbReference type="Proteomes" id="UP000258309">
    <property type="component" value="Unassembled WGS sequence"/>
</dbReference>
<dbReference type="GO" id="GO:0016705">
    <property type="term" value="F:oxidoreductase activity, acting on paired donors, with incorporation or reduction of molecular oxygen"/>
    <property type="evidence" value="ECO:0007669"/>
    <property type="project" value="InterPro"/>
</dbReference>
<evidence type="ECO:0000256" key="6">
    <source>
        <dbReference type="PIRSR" id="PIRSR602401-1"/>
    </source>
</evidence>
<dbReference type="GO" id="GO:0005506">
    <property type="term" value="F:iron ion binding"/>
    <property type="evidence" value="ECO:0007669"/>
    <property type="project" value="InterPro"/>
</dbReference>
<comment type="caution">
    <text evidence="8">The sequence shown here is derived from an EMBL/GenBank/DDBJ whole genome shotgun (WGS) entry which is preliminary data.</text>
</comment>
<keyword evidence="4 6" id="KW-0408">Iron</keyword>